<comment type="caution">
    <text evidence="1">The sequence shown here is derived from an EMBL/GenBank/DDBJ whole genome shotgun (WGS) entry which is preliminary data.</text>
</comment>
<gene>
    <name evidence="1" type="ORF">PIIN_11393</name>
</gene>
<dbReference type="AlphaFoldDB" id="G4U1H3"/>
<sequence>MNYRNGFHSQILRFQNVRSLELGGFPLTAPLDPRIHPPLPLLEAITLSYGDENLAKMDEWLIACPRLQEIELFLISAPYPIPKILSCGKIKHLGAFWASGSGFYEFFPAYSGLKSLELAASIFNRHRNTIPSALDELWIRTGHWEELQPSALEQFVQRQPKIQEIFLRLSGSNNTKPERIKELVSICKQNDIQASVELHERVNHVAESVPRSPKISRRVMEVFRRPTLEEDDSIRRWDSALQE</sequence>
<evidence type="ECO:0008006" key="3">
    <source>
        <dbReference type="Google" id="ProtNLM"/>
    </source>
</evidence>
<dbReference type="InParanoid" id="G4U1H3"/>
<reference evidence="1 2" key="1">
    <citation type="journal article" date="2011" name="PLoS Pathog.">
        <title>Endophytic Life Strategies Decoded by Genome and Transcriptome Analyses of the Mutualistic Root Symbiont Piriformospora indica.</title>
        <authorList>
            <person name="Zuccaro A."/>
            <person name="Lahrmann U."/>
            <person name="Guldener U."/>
            <person name="Langen G."/>
            <person name="Pfiffi S."/>
            <person name="Biedenkopf D."/>
            <person name="Wong P."/>
            <person name="Samans B."/>
            <person name="Grimm C."/>
            <person name="Basiewicz M."/>
            <person name="Murat C."/>
            <person name="Martin F."/>
            <person name="Kogel K.H."/>
        </authorList>
    </citation>
    <scope>NUCLEOTIDE SEQUENCE [LARGE SCALE GENOMIC DNA]</scope>
    <source>
        <strain evidence="1 2">DSM 11827</strain>
    </source>
</reference>
<evidence type="ECO:0000313" key="1">
    <source>
        <dbReference type="EMBL" id="CCA77416.1"/>
    </source>
</evidence>
<name>G4U1H3_SERID</name>
<evidence type="ECO:0000313" key="2">
    <source>
        <dbReference type="Proteomes" id="UP000007148"/>
    </source>
</evidence>
<proteinExistence type="predicted"/>
<dbReference type="EMBL" id="CAFZ01001579">
    <property type="protein sequence ID" value="CCA77416.1"/>
    <property type="molecule type" value="Genomic_DNA"/>
</dbReference>
<dbReference type="OrthoDB" id="3145604at2759"/>
<accession>G4U1H3</accession>
<dbReference type="HOGENOM" id="CLU_1142950_0_0_1"/>
<dbReference type="Proteomes" id="UP000007148">
    <property type="component" value="Unassembled WGS sequence"/>
</dbReference>
<organism evidence="1 2">
    <name type="scientific">Serendipita indica (strain DSM 11827)</name>
    <name type="common">Root endophyte fungus</name>
    <name type="synonym">Piriformospora indica</name>
    <dbReference type="NCBI Taxonomy" id="1109443"/>
    <lineage>
        <taxon>Eukaryota</taxon>
        <taxon>Fungi</taxon>
        <taxon>Dikarya</taxon>
        <taxon>Basidiomycota</taxon>
        <taxon>Agaricomycotina</taxon>
        <taxon>Agaricomycetes</taxon>
        <taxon>Sebacinales</taxon>
        <taxon>Serendipitaceae</taxon>
        <taxon>Serendipita</taxon>
    </lineage>
</organism>
<protein>
    <recommendedName>
        <fullName evidence="3">F-box domain-containing protein</fullName>
    </recommendedName>
</protein>
<dbReference type="SUPFAM" id="SSF52047">
    <property type="entry name" value="RNI-like"/>
    <property type="match status" value="1"/>
</dbReference>
<keyword evidence="2" id="KW-1185">Reference proteome</keyword>